<dbReference type="Proteomes" id="UP000663829">
    <property type="component" value="Unassembled WGS sequence"/>
</dbReference>
<evidence type="ECO:0000313" key="2">
    <source>
        <dbReference type="EMBL" id="CAF4363938.1"/>
    </source>
</evidence>
<reference evidence="1" key="1">
    <citation type="submission" date="2021-02" db="EMBL/GenBank/DDBJ databases">
        <authorList>
            <person name="Nowell W R."/>
        </authorList>
    </citation>
    <scope>NUCLEOTIDE SEQUENCE</scope>
</reference>
<organism evidence="1 3">
    <name type="scientific">Didymodactylos carnosus</name>
    <dbReference type="NCBI Taxonomy" id="1234261"/>
    <lineage>
        <taxon>Eukaryota</taxon>
        <taxon>Metazoa</taxon>
        <taxon>Spiralia</taxon>
        <taxon>Gnathifera</taxon>
        <taxon>Rotifera</taxon>
        <taxon>Eurotatoria</taxon>
        <taxon>Bdelloidea</taxon>
        <taxon>Philodinida</taxon>
        <taxon>Philodinidae</taxon>
        <taxon>Didymodactylos</taxon>
    </lineage>
</organism>
<sequence length="177" mass="20976">MVSMARKDSSDRSMEPLLQVLWDTAVDLHEKLLITDEELLMYNVPMYCRTLDEQCAPNLLDDNQFELIQKDLVEKIDSPFYTQYKKGHISLDEFSKKYTHYMMTCTGSVFRNCLNRNRSMDSTEQLMEQFFIEHERRVKLNPENYALNPCRSFIILRKLGSKKRTKHVTRESSCKLC</sequence>
<dbReference type="SUPFAM" id="SSF53335">
    <property type="entry name" value="S-adenosyl-L-methionine-dependent methyltransferases"/>
    <property type="match status" value="1"/>
</dbReference>
<dbReference type="EMBL" id="CAJOBC010088054">
    <property type="protein sequence ID" value="CAF4363938.1"/>
    <property type="molecule type" value="Genomic_DNA"/>
</dbReference>
<dbReference type="AlphaFoldDB" id="A0A815TI63"/>
<name>A0A815TI63_9BILA</name>
<dbReference type="InterPro" id="IPR029063">
    <property type="entry name" value="SAM-dependent_MTases_sf"/>
</dbReference>
<evidence type="ECO:0000313" key="3">
    <source>
        <dbReference type="Proteomes" id="UP000663829"/>
    </source>
</evidence>
<proteinExistence type="predicted"/>
<evidence type="ECO:0000313" key="1">
    <source>
        <dbReference type="EMBL" id="CAF1502354.1"/>
    </source>
</evidence>
<protein>
    <submittedName>
        <fullName evidence="1">Uncharacterized protein</fullName>
    </submittedName>
</protein>
<dbReference type="Proteomes" id="UP000681722">
    <property type="component" value="Unassembled WGS sequence"/>
</dbReference>
<keyword evidence="3" id="KW-1185">Reference proteome</keyword>
<accession>A0A815TI63</accession>
<gene>
    <name evidence="1" type="ORF">GPM918_LOCUS36740</name>
    <name evidence="2" type="ORF">SRO942_LOCUS37489</name>
</gene>
<dbReference type="EMBL" id="CAJNOQ010022532">
    <property type="protein sequence ID" value="CAF1502354.1"/>
    <property type="molecule type" value="Genomic_DNA"/>
</dbReference>
<comment type="caution">
    <text evidence="1">The sequence shown here is derived from an EMBL/GenBank/DDBJ whole genome shotgun (WGS) entry which is preliminary data.</text>
</comment>